<sequence length="61" mass="6809">MSKPMTSTEMLEAAKARLLVKRPETKVNLRFAARDGSHFRIAHGADGYIATSEDGTTWTER</sequence>
<name>A0A0F9Q5I8_9ZZZZ</name>
<dbReference type="AlphaFoldDB" id="A0A0F9Q5I8"/>
<organism evidence="1">
    <name type="scientific">marine sediment metagenome</name>
    <dbReference type="NCBI Taxonomy" id="412755"/>
    <lineage>
        <taxon>unclassified sequences</taxon>
        <taxon>metagenomes</taxon>
        <taxon>ecological metagenomes</taxon>
    </lineage>
</organism>
<proteinExistence type="predicted"/>
<gene>
    <name evidence="1" type="ORF">LCGC14_1135400</name>
</gene>
<evidence type="ECO:0000313" key="1">
    <source>
        <dbReference type="EMBL" id="KKN00673.1"/>
    </source>
</evidence>
<protein>
    <submittedName>
        <fullName evidence="1">Uncharacterized protein</fullName>
    </submittedName>
</protein>
<reference evidence="1" key="1">
    <citation type="journal article" date="2015" name="Nature">
        <title>Complex archaea that bridge the gap between prokaryotes and eukaryotes.</title>
        <authorList>
            <person name="Spang A."/>
            <person name="Saw J.H."/>
            <person name="Jorgensen S.L."/>
            <person name="Zaremba-Niedzwiedzka K."/>
            <person name="Martijn J."/>
            <person name="Lind A.E."/>
            <person name="van Eijk R."/>
            <person name="Schleper C."/>
            <person name="Guy L."/>
            <person name="Ettema T.J."/>
        </authorList>
    </citation>
    <scope>NUCLEOTIDE SEQUENCE</scope>
</reference>
<accession>A0A0F9Q5I8</accession>
<comment type="caution">
    <text evidence="1">The sequence shown here is derived from an EMBL/GenBank/DDBJ whole genome shotgun (WGS) entry which is preliminary data.</text>
</comment>
<dbReference type="EMBL" id="LAZR01005348">
    <property type="protein sequence ID" value="KKN00673.1"/>
    <property type="molecule type" value="Genomic_DNA"/>
</dbReference>